<dbReference type="PROSITE" id="PS50048">
    <property type="entry name" value="ZN2_CY6_FUNGAL_2"/>
    <property type="match status" value="1"/>
</dbReference>
<evidence type="ECO:0000256" key="1">
    <source>
        <dbReference type="ARBA" id="ARBA00022723"/>
    </source>
</evidence>
<dbReference type="InterPro" id="IPR001138">
    <property type="entry name" value="Zn2Cys6_DnaBD"/>
</dbReference>
<evidence type="ECO:0000256" key="2">
    <source>
        <dbReference type="ARBA" id="ARBA00023242"/>
    </source>
</evidence>
<dbReference type="GO" id="GO:0003677">
    <property type="term" value="F:DNA binding"/>
    <property type="evidence" value="ECO:0007669"/>
    <property type="project" value="InterPro"/>
</dbReference>
<dbReference type="GO" id="GO:0000981">
    <property type="term" value="F:DNA-binding transcription factor activity, RNA polymerase II-specific"/>
    <property type="evidence" value="ECO:0007669"/>
    <property type="project" value="InterPro"/>
</dbReference>
<gene>
    <name evidence="5" type="ORF">C8F04DRAFT_1046559</name>
</gene>
<dbReference type="GO" id="GO:0006351">
    <property type="term" value="P:DNA-templated transcription"/>
    <property type="evidence" value="ECO:0007669"/>
    <property type="project" value="InterPro"/>
</dbReference>
<dbReference type="CDD" id="cd12148">
    <property type="entry name" value="fungal_TF_MHR"/>
    <property type="match status" value="1"/>
</dbReference>
<evidence type="ECO:0000313" key="6">
    <source>
        <dbReference type="Proteomes" id="UP001218188"/>
    </source>
</evidence>
<reference evidence="5" key="1">
    <citation type="submission" date="2023-03" db="EMBL/GenBank/DDBJ databases">
        <title>Massive genome expansion in bonnet fungi (Mycena s.s.) driven by repeated elements and novel gene families across ecological guilds.</title>
        <authorList>
            <consortium name="Lawrence Berkeley National Laboratory"/>
            <person name="Harder C.B."/>
            <person name="Miyauchi S."/>
            <person name="Viragh M."/>
            <person name="Kuo A."/>
            <person name="Thoen E."/>
            <person name="Andreopoulos B."/>
            <person name="Lu D."/>
            <person name="Skrede I."/>
            <person name="Drula E."/>
            <person name="Henrissat B."/>
            <person name="Morin E."/>
            <person name="Kohler A."/>
            <person name="Barry K."/>
            <person name="LaButti K."/>
            <person name="Morin E."/>
            <person name="Salamov A."/>
            <person name="Lipzen A."/>
            <person name="Mereny Z."/>
            <person name="Hegedus B."/>
            <person name="Baldrian P."/>
            <person name="Stursova M."/>
            <person name="Weitz H."/>
            <person name="Taylor A."/>
            <person name="Grigoriev I.V."/>
            <person name="Nagy L.G."/>
            <person name="Martin F."/>
            <person name="Kauserud H."/>
        </authorList>
    </citation>
    <scope>NUCLEOTIDE SEQUENCE</scope>
    <source>
        <strain evidence="5">CBHHK200</strain>
    </source>
</reference>
<dbReference type="InterPro" id="IPR036864">
    <property type="entry name" value="Zn2-C6_fun-type_DNA-bd_sf"/>
</dbReference>
<feature type="domain" description="Zn(2)-C6 fungal-type" evidence="4">
    <location>
        <begin position="21"/>
        <end position="49"/>
    </location>
</feature>
<proteinExistence type="predicted"/>
<dbReference type="InterPro" id="IPR050987">
    <property type="entry name" value="AtrR-like"/>
</dbReference>
<dbReference type="Proteomes" id="UP001218188">
    <property type="component" value="Unassembled WGS sequence"/>
</dbReference>
<dbReference type="PANTHER" id="PTHR46910:SF38">
    <property type="entry name" value="ZN(2)-C6 FUNGAL-TYPE DOMAIN-CONTAINING PROTEIN"/>
    <property type="match status" value="1"/>
</dbReference>
<dbReference type="GO" id="GO:0008270">
    <property type="term" value="F:zinc ion binding"/>
    <property type="evidence" value="ECO:0007669"/>
    <property type="project" value="InterPro"/>
</dbReference>
<dbReference type="Pfam" id="PF00172">
    <property type="entry name" value="Zn_clus"/>
    <property type="match status" value="1"/>
</dbReference>
<keyword evidence="1" id="KW-0479">Metal-binding</keyword>
<dbReference type="EMBL" id="JARJCM010000154">
    <property type="protein sequence ID" value="KAJ7025346.1"/>
    <property type="molecule type" value="Genomic_DNA"/>
</dbReference>
<dbReference type="SMART" id="SM00906">
    <property type="entry name" value="Fungal_trans"/>
    <property type="match status" value="1"/>
</dbReference>
<dbReference type="PANTHER" id="PTHR46910">
    <property type="entry name" value="TRANSCRIPTION FACTOR PDR1"/>
    <property type="match status" value="1"/>
</dbReference>
<dbReference type="CDD" id="cd00067">
    <property type="entry name" value="GAL4"/>
    <property type="match status" value="1"/>
</dbReference>
<feature type="compositionally biased region" description="Acidic residues" evidence="3">
    <location>
        <begin position="110"/>
        <end position="119"/>
    </location>
</feature>
<evidence type="ECO:0000256" key="3">
    <source>
        <dbReference type="SAM" id="MobiDB-lite"/>
    </source>
</evidence>
<dbReference type="Pfam" id="PF04082">
    <property type="entry name" value="Fungal_trans"/>
    <property type="match status" value="1"/>
</dbReference>
<dbReference type="SMART" id="SM00066">
    <property type="entry name" value="GAL4"/>
    <property type="match status" value="1"/>
</dbReference>
<protein>
    <submittedName>
        <fullName evidence="5">Fungal-specific transcription factor domain-containing protein</fullName>
    </submittedName>
</protein>
<evidence type="ECO:0000259" key="4">
    <source>
        <dbReference type="PROSITE" id="PS50048"/>
    </source>
</evidence>
<accession>A0AAD6SEN8</accession>
<dbReference type="Gene3D" id="4.10.240.10">
    <property type="entry name" value="Zn(2)-C6 fungal-type DNA-binding domain"/>
    <property type="match status" value="1"/>
</dbReference>
<name>A0AAD6SEN8_9AGAR</name>
<sequence>MCDSPLNPASPPNKPTRLQRSCDICRKKKLRCDGPNCSNCSCIGSPCTYLLPTQNRGPKNMLVQALRKENAALRAQLRSQSLCSLCAQPRGYGPSKSASVFHHNPPESDTTAEPEEPPENNDMISDELASRFHQFGLSAKNKYYGPSGGFALANEAMAMKEKYLGRRIVSYPRRRLYWDILPWEKEAFSNRPQYIYPPGDLIASLIQLFFTNVHPTVPILHRPSFEHAVEHGLHFRDTEFGGVLLSLLAVASRYSEDPRVFVEGDTSLSSGWKFANQVQIVKKLFQPTLYEVQMYSLMSLFCLGTSLPQNSWVYMALASRFLQHRGEHRKKREHDNLNFEDELWKRAFWSFIVLDRMVSVFVGRPSAFLVDYDVDLPLEVDDEYWDHGFMQPLGKPSLMSYSVYYARLCEIVGDAMPRLYGSKKMKLELGWDGPEWERRTVAKFDSAMNDFFDSILPHLRWNPDSPQEGPFFDQAATLHVTYHYVQIIVGFTPVSIYLLRCLEIHRPYIQNHSALTGPSLSICLRAARTILQTAATWVAKANRIPLSNLTNPVCVSALILALNMFRTKRAGLATNLDKDLAHIGTALEIFKFAESRLQPAGRYWELLRELLSLDPLSGGLPPNDTLDSVDTGASEAQFASADRFLSNISVPELLCGNQIYEPSLQPGMSIDQLLASTYTGSLDTIFDNQLMSMWMDTGPL</sequence>
<feature type="region of interest" description="Disordered" evidence="3">
    <location>
        <begin position="94"/>
        <end position="123"/>
    </location>
</feature>
<evidence type="ECO:0000313" key="5">
    <source>
        <dbReference type="EMBL" id="KAJ7025346.1"/>
    </source>
</evidence>
<dbReference type="SUPFAM" id="SSF57701">
    <property type="entry name" value="Zn2/Cys6 DNA-binding domain"/>
    <property type="match status" value="1"/>
</dbReference>
<keyword evidence="6" id="KW-1185">Reference proteome</keyword>
<dbReference type="InterPro" id="IPR007219">
    <property type="entry name" value="XnlR_reg_dom"/>
</dbReference>
<keyword evidence="2" id="KW-0539">Nucleus</keyword>
<comment type="caution">
    <text evidence="5">The sequence shown here is derived from an EMBL/GenBank/DDBJ whole genome shotgun (WGS) entry which is preliminary data.</text>
</comment>
<dbReference type="AlphaFoldDB" id="A0AAD6SEN8"/>
<organism evidence="5 6">
    <name type="scientific">Mycena alexandri</name>
    <dbReference type="NCBI Taxonomy" id="1745969"/>
    <lineage>
        <taxon>Eukaryota</taxon>
        <taxon>Fungi</taxon>
        <taxon>Dikarya</taxon>
        <taxon>Basidiomycota</taxon>
        <taxon>Agaricomycotina</taxon>
        <taxon>Agaricomycetes</taxon>
        <taxon>Agaricomycetidae</taxon>
        <taxon>Agaricales</taxon>
        <taxon>Marasmiineae</taxon>
        <taxon>Mycenaceae</taxon>
        <taxon>Mycena</taxon>
    </lineage>
</organism>